<dbReference type="RefSeq" id="XP_069209131.1">
    <property type="nucleotide sequence ID" value="XM_069354489.1"/>
</dbReference>
<evidence type="ECO:0000313" key="1">
    <source>
        <dbReference type="EMBL" id="KAL1409187.1"/>
    </source>
</evidence>
<dbReference type="GeneID" id="95987060"/>
<comment type="caution">
    <text evidence="1">The sequence shown here is derived from an EMBL/GenBank/DDBJ whole genome shotgun (WGS) entry which is preliminary data.</text>
</comment>
<sequence>MSHQYDKPYVPVERRTIREIGDHRVINHRLELLCRWHEVDYPSWAAVEIISDPRKKDKIDGYMAGSPRRVLRQGGGFRNQNAARRPRFSTSISNDKSVVIVGLVVRTDGEKVVQFYVEGDRTLYMMTTEDAIAHMPSAYADFMFRQCVEYHVLSACEVREEWFQPGSRRFVIDGIDWLARAFP</sequence>
<evidence type="ECO:0008006" key="3">
    <source>
        <dbReference type="Google" id="ProtNLM"/>
    </source>
</evidence>
<dbReference type="Proteomes" id="UP001565368">
    <property type="component" value="Unassembled WGS sequence"/>
</dbReference>
<dbReference type="EMBL" id="JBBXJM010000004">
    <property type="protein sequence ID" value="KAL1409187.1"/>
    <property type="molecule type" value="Genomic_DNA"/>
</dbReference>
<evidence type="ECO:0000313" key="2">
    <source>
        <dbReference type="Proteomes" id="UP001565368"/>
    </source>
</evidence>
<reference evidence="1 2" key="1">
    <citation type="submission" date="2023-08" db="EMBL/GenBank/DDBJ databases">
        <title>Annotated Genome Sequence of Vanrija albida AlHP1.</title>
        <authorList>
            <person name="Herzog R."/>
        </authorList>
    </citation>
    <scope>NUCLEOTIDE SEQUENCE [LARGE SCALE GENOMIC DNA]</scope>
    <source>
        <strain evidence="1 2">AlHP1</strain>
    </source>
</reference>
<gene>
    <name evidence="1" type="ORF">Q8F55_006017</name>
</gene>
<organism evidence="1 2">
    <name type="scientific">Vanrija albida</name>
    <dbReference type="NCBI Taxonomy" id="181172"/>
    <lineage>
        <taxon>Eukaryota</taxon>
        <taxon>Fungi</taxon>
        <taxon>Dikarya</taxon>
        <taxon>Basidiomycota</taxon>
        <taxon>Agaricomycotina</taxon>
        <taxon>Tremellomycetes</taxon>
        <taxon>Trichosporonales</taxon>
        <taxon>Trichosporonaceae</taxon>
        <taxon>Vanrija</taxon>
    </lineage>
</organism>
<protein>
    <recommendedName>
        <fullName evidence="3">Chromo domain-containing protein</fullName>
    </recommendedName>
</protein>
<proteinExistence type="predicted"/>
<accession>A0ABR3Q3T1</accession>
<keyword evidence="2" id="KW-1185">Reference proteome</keyword>
<name>A0ABR3Q3T1_9TREE</name>